<dbReference type="PATRIC" id="fig|1121305.3.peg.2149"/>
<sequence>MLIISNKIMSTDDINKEYNLKPLEEKIVNTMTSSNQMYRFDSLKELKFELDLRLSIIKASRDLYKSNFRFRVFKEAKCNPKYWTLTSEGGFLLKRGVEPYAAIEDIYLNSSMYGTECSTAIVILYYKALLDILPRKLFNRLFDHIYLMNWKYLDDDLGIATYSNVIDYFPGDCRYFKNPDVNPKTPEWQGENAIDLGNGTYYGHGIGIKTADEIIKELNKNRKEGSTKSAYLMDTATRLDFKYLAKQYIKFESRLIMLRHYPFAANFLSIN</sequence>
<proteinExistence type="inferred from homology"/>
<dbReference type="RefSeq" id="WP_061858954.1">
    <property type="nucleotide sequence ID" value="NZ_LTBB01000012.1"/>
</dbReference>
<reference evidence="3 4" key="1">
    <citation type="submission" date="2016-02" db="EMBL/GenBank/DDBJ databases">
        <title>Genome sequence of Clostridium colicanis DSM 13634.</title>
        <authorList>
            <person name="Poehlein A."/>
            <person name="Daniel R."/>
        </authorList>
    </citation>
    <scope>NUCLEOTIDE SEQUENCE [LARGE SCALE GENOMIC DNA]</scope>
    <source>
        <strain evidence="3 4">DSM 13634</strain>
    </source>
</reference>
<dbReference type="InterPro" id="IPR020916">
    <property type="entry name" value="Gln_gamma-glutamylTfrase_bac"/>
</dbReference>
<organism evidence="3 4">
    <name type="scientific">Clostridium colicanis DSM 13634</name>
    <dbReference type="NCBI Taxonomy" id="1121305"/>
    <lineage>
        <taxon>Bacteria</taxon>
        <taxon>Bacillati</taxon>
        <taxon>Bacillota</taxon>
        <taxon>Clostridia</taxon>
        <taxon>Eubacteriales</taxon>
        <taxon>Clostridiaceae</taxon>
        <taxon>Clostridium</taxon>
    </lineage>
</organism>
<dbReference type="EC" id="2.3.2.13" evidence="3"/>
<evidence type="ECO:0000256" key="2">
    <source>
        <dbReference type="ARBA" id="ARBA00022969"/>
    </source>
</evidence>
<name>A0A151AKT3_9CLOT</name>
<gene>
    <name evidence="3" type="primary">tgl</name>
    <name evidence="3" type="ORF">CLCOL_21480</name>
</gene>
<protein>
    <submittedName>
        <fullName evidence="3">Protein-glutamine gamma-glutamyltransferase</fullName>
        <ecNumber evidence="3">2.3.2.13</ecNumber>
    </submittedName>
</protein>
<keyword evidence="2" id="KW-0749">Sporulation</keyword>
<dbReference type="GO" id="GO:0003810">
    <property type="term" value="F:protein-glutamine gamma-glutamyltransferase activity"/>
    <property type="evidence" value="ECO:0007669"/>
    <property type="project" value="UniProtKB-EC"/>
</dbReference>
<dbReference type="STRING" id="1121305.CLCOL_21480"/>
<evidence type="ECO:0000313" key="3">
    <source>
        <dbReference type="EMBL" id="KYH28195.1"/>
    </source>
</evidence>
<dbReference type="AlphaFoldDB" id="A0A151AKT3"/>
<comment type="caution">
    <text evidence="3">The sequence shown here is derived from an EMBL/GenBank/DDBJ whole genome shotgun (WGS) entry which is preliminary data.</text>
</comment>
<dbReference type="EMBL" id="LTBB01000012">
    <property type="protein sequence ID" value="KYH28195.1"/>
    <property type="molecule type" value="Genomic_DNA"/>
</dbReference>
<dbReference type="NCBIfam" id="NF002869">
    <property type="entry name" value="PRK03187.1"/>
    <property type="match status" value="1"/>
</dbReference>
<dbReference type="Pfam" id="PF20085">
    <property type="entry name" value="TGL"/>
    <property type="match status" value="1"/>
</dbReference>
<evidence type="ECO:0000313" key="4">
    <source>
        <dbReference type="Proteomes" id="UP000075374"/>
    </source>
</evidence>
<dbReference type="HAMAP" id="MF_00727">
    <property type="entry name" value="Tgl"/>
    <property type="match status" value="1"/>
</dbReference>
<dbReference type="Proteomes" id="UP000075374">
    <property type="component" value="Unassembled WGS sequence"/>
</dbReference>
<keyword evidence="3" id="KW-0012">Acyltransferase</keyword>
<keyword evidence="4" id="KW-1185">Reference proteome</keyword>
<dbReference type="GO" id="GO:0030435">
    <property type="term" value="P:sporulation resulting in formation of a cellular spore"/>
    <property type="evidence" value="ECO:0007669"/>
    <property type="project" value="UniProtKB-KW"/>
</dbReference>
<evidence type="ECO:0000256" key="1">
    <source>
        <dbReference type="ARBA" id="ARBA00022679"/>
    </source>
</evidence>
<accession>A0A151AKT3</accession>
<keyword evidence="1 3" id="KW-0808">Transferase</keyword>